<reference evidence="2" key="3">
    <citation type="submission" date="2023-01" db="EMBL/GenBank/DDBJ databases">
        <title>Human gut microbiome strain richness.</title>
        <authorList>
            <person name="Chen-Liaw A."/>
        </authorList>
    </citation>
    <scope>NUCLEOTIDE SEQUENCE</scope>
    <source>
        <strain evidence="2">1001217st1_A9_1001217B_191108</strain>
    </source>
</reference>
<reference evidence="3" key="2">
    <citation type="submission" date="2022-12" db="EMBL/GenBank/DDBJ databases">
        <title>Genome of R. gnavus strain RSHDN_120.</title>
        <authorList>
            <person name="Abdugheni R."/>
        </authorList>
    </citation>
    <scope>NUCLEOTIDE SEQUENCE</scope>
    <source>
        <strain evidence="3">RSHDN_120</strain>
    </source>
</reference>
<dbReference type="EMBL" id="JAJBNC010000014">
    <property type="protein sequence ID" value="MCB5494073.1"/>
    <property type="molecule type" value="Genomic_DNA"/>
</dbReference>
<evidence type="ECO:0000313" key="1">
    <source>
        <dbReference type="EMBL" id="MCB5494073.1"/>
    </source>
</evidence>
<reference evidence="1" key="1">
    <citation type="submission" date="2021-10" db="EMBL/GenBank/DDBJ databases">
        <title>Collection of gut derived symbiotic bacterial strains cultured from healthy donors.</title>
        <authorList>
            <person name="Lin H."/>
            <person name="Littmann E."/>
            <person name="Claire K."/>
            <person name="Pamer E."/>
        </authorList>
    </citation>
    <scope>NUCLEOTIDE SEQUENCE</scope>
    <source>
        <strain evidence="1">MSK.23.4</strain>
    </source>
</reference>
<organism evidence="1 4">
    <name type="scientific">Mediterraneibacter gnavus</name>
    <name type="common">Ruminococcus gnavus</name>
    <dbReference type="NCBI Taxonomy" id="33038"/>
    <lineage>
        <taxon>Bacteria</taxon>
        <taxon>Bacillati</taxon>
        <taxon>Bacillota</taxon>
        <taxon>Clostridia</taxon>
        <taxon>Lachnospirales</taxon>
        <taxon>Lachnospiraceae</taxon>
        <taxon>Mediterraneibacter</taxon>
    </lineage>
</organism>
<protein>
    <submittedName>
        <fullName evidence="1">Uncharacterized protein</fullName>
    </submittedName>
</protein>
<dbReference type="GO" id="GO:0008745">
    <property type="term" value="F:N-acetylmuramoyl-L-alanine amidase activity"/>
    <property type="evidence" value="ECO:0007669"/>
    <property type="project" value="InterPro"/>
</dbReference>
<dbReference type="Proteomes" id="UP001211731">
    <property type="component" value="Unassembled WGS sequence"/>
</dbReference>
<dbReference type="InterPro" id="IPR036505">
    <property type="entry name" value="Amidase/PGRP_sf"/>
</dbReference>
<dbReference type="GO" id="GO:0009253">
    <property type="term" value="P:peptidoglycan catabolic process"/>
    <property type="evidence" value="ECO:0007669"/>
    <property type="project" value="InterPro"/>
</dbReference>
<evidence type="ECO:0000313" key="4">
    <source>
        <dbReference type="Proteomes" id="UP001297422"/>
    </source>
</evidence>
<dbReference type="Proteomes" id="UP001149331">
    <property type="component" value="Unassembled WGS sequence"/>
</dbReference>
<comment type="caution">
    <text evidence="1">The sequence shown here is derived from an EMBL/GenBank/DDBJ whole genome shotgun (WGS) entry which is preliminary data.</text>
</comment>
<sequence length="85" mass="9305">MEYTNSLLIDCELRSPYNSGRRTRSIDRITPHCVVGQLSAEEIGNCFLQAVEASCNYGIGKDGRVCLVVDEACGDGCTFVPTKTR</sequence>
<dbReference type="Proteomes" id="UP001297422">
    <property type="component" value="Unassembled WGS sequence"/>
</dbReference>
<evidence type="ECO:0000313" key="2">
    <source>
        <dbReference type="EMBL" id="MDB8738978.1"/>
    </source>
</evidence>
<dbReference type="EMBL" id="JAQMLR010000008">
    <property type="protein sequence ID" value="MDB8738978.1"/>
    <property type="molecule type" value="Genomic_DNA"/>
</dbReference>
<evidence type="ECO:0000313" key="3">
    <source>
        <dbReference type="EMBL" id="MDE1204922.1"/>
    </source>
</evidence>
<gene>
    <name evidence="1" type="ORF">LIQ10_10045</name>
    <name evidence="3" type="ORF">O4N78_15385</name>
    <name evidence="2" type="ORF">PNU63_09380</name>
</gene>
<accession>A0AAJ1ERS8</accession>
<dbReference type="SUPFAM" id="SSF55846">
    <property type="entry name" value="N-acetylmuramoyl-L-alanine amidase-like"/>
    <property type="match status" value="1"/>
</dbReference>
<dbReference type="EMBL" id="JAPZEG010000026">
    <property type="protein sequence ID" value="MDE1204922.1"/>
    <property type="molecule type" value="Genomic_DNA"/>
</dbReference>
<dbReference type="RefSeq" id="WP_226973375.1">
    <property type="nucleotide sequence ID" value="NZ_CAXSNP010000022.1"/>
</dbReference>
<dbReference type="AlphaFoldDB" id="A0AAJ1ERS8"/>
<name>A0AAJ1ERS8_MEDGN</name>
<proteinExistence type="predicted"/>